<dbReference type="GO" id="GO:0005737">
    <property type="term" value="C:cytoplasm"/>
    <property type="evidence" value="ECO:0007669"/>
    <property type="project" value="TreeGrafter"/>
</dbReference>
<dbReference type="PANTHER" id="PTHR48100">
    <property type="entry name" value="BROAD-SPECIFICITY PHOSPHATASE YOR283W-RELATED"/>
    <property type="match status" value="1"/>
</dbReference>
<proteinExistence type="predicted"/>
<comment type="caution">
    <text evidence="2">The sequence shown here is derived from an EMBL/GenBank/DDBJ whole genome shotgun (WGS) entry which is preliminary data.</text>
</comment>
<reference evidence="2 3" key="1">
    <citation type="submission" date="2015-06" db="EMBL/GenBank/DDBJ databases">
        <title>Draft genome of the ant-associated black yeast Phialophora attae CBS 131958.</title>
        <authorList>
            <person name="Moreno L.F."/>
            <person name="Stielow B.J."/>
            <person name="de Hoog S."/>
            <person name="Vicente V.A."/>
            <person name="Weiss V.A."/>
            <person name="de Vries M."/>
            <person name="Cruz L.M."/>
            <person name="Souza E.M."/>
        </authorList>
    </citation>
    <scope>NUCLEOTIDE SEQUENCE [LARGE SCALE GENOMIC DNA]</scope>
    <source>
        <strain evidence="2 3">CBS 131958</strain>
    </source>
</reference>
<dbReference type="OrthoDB" id="496981at2759"/>
<dbReference type="GeneID" id="28735850"/>
<dbReference type="PANTHER" id="PTHR48100:SF54">
    <property type="entry name" value="PHOSPHATASE SPAC5H10.03-RELATED"/>
    <property type="match status" value="1"/>
</dbReference>
<organism evidence="2 3">
    <name type="scientific">Cyphellophora attinorum</name>
    <dbReference type="NCBI Taxonomy" id="1664694"/>
    <lineage>
        <taxon>Eukaryota</taxon>
        <taxon>Fungi</taxon>
        <taxon>Dikarya</taxon>
        <taxon>Ascomycota</taxon>
        <taxon>Pezizomycotina</taxon>
        <taxon>Eurotiomycetes</taxon>
        <taxon>Chaetothyriomycetidae</taxon>
        <taxon>Chaetothyriales</taxon>
        <taxon>Cyphellophoraceae</taxon>
        <taxon>Cyphellophora</taxon>
    </lineage>
</organism>
<protein>
    <recommendedName>
        <fullName evidence="4">Phosphatase SPAC5H10.03</fullName>
    </recommendedName>
</protein>
<evidence type="ECO:0000313" key="3">
    <source>
        <dbReference type="Proteomes" id="UP000038010"/>
    </source>
</evidence>
<dbReference type="SMART" id="SM00855">
    <property type="entry name" value="PGAM"/>
    <property type="match status" value="1"/>
</dbReference>
<gene>
    <name evidence="2" type="ORF">AB675_388</name>
</gene>
<accession>A0A0N0NSC0</accession>
<dbReference type="VEuPathDB" id="FungiDB:AB675_388"/>
<dbReference type="RefSeq" id="XP_018005792.1">
    <property type="nucleotide sequence ID" value="XM_018143981.1"/>
</dbReference>
<dbReference type="EMBL" id="LFJN01000001">
    <property type="protein sequence ID" value="KPI45829.1"/>
    <property type="molecule type" value="Genomic_DNA"/>
</dbReference>
<name>A0A0N0NSC0_9EURO</name>
<keyword evidence="3" id="KW-1185">Reference proteome</keyword>
<dbReference type="AlphaFoldDB" id="A0A0N0NSC0"/>
<evidence type="ECO:0000313" key="2">
    <source>
        <dbReference type="EMBL" id="KPI45829.1"/>
    </source>
</evidence>
<dbReference type="Pfam" id="PF00300">
    <property type="entry name" value="His_Phos_1"/>
    <property type="match status" value="2"/>
</dbReference>
<feature type="region of interest" description="Disordered" evidence="1">
    <location>
        <begin position="237"/>
        <end position="267"/>
    </location>
</feature>
<dbReference type="InterPro" id="IPR050275">
    <property type="entry name" value="PGM_Phosphatase"/>
</dbReference>
<dbReference type="InterPro" id="IPR029033">
    <property type="entry name" value="His_PPase_superfam"/>
</dbReference>
<dbReference type="InterPro" id="IPR013078">
    <property type="entry name" value="His_Pase_superF_clade-1"/>
</dbReference>
<dbReference type="SUPFAM" id="SSF53254">
    <property type="entry name" value="Phosphoglycerate mutase-like"/>
    <property type="match status" value="1"/>
</dbReference>
<dbReference type="GO" id="GO:0016791">
    <property type="term" value="F:phosphatase activity"/>
    <property type="evidence" value="ECO:0007669"/>
    <property type="project" value="TreeGrafter"/>
</dbReference>
<dbReference type="Gene3D" id="3.40.50.1240">
    <property type="entry name" value="Phosphoglycerate mutase-like"/>
    <property type="match status" value="1"/>
</dbReference>
<dbReference type="Proteomes" id="UP000038010">
    <property type="component" value="Unassembled WGS sequence"/>
</dbReference>
<evidence type="ECO:0000256" key="1">
    <source>
        <dbReference type="SAM" id="MobiDB-lite"/>
    </source>
</evidence>
<sequence length="284" mass="31631">MPPRIITLRHAQGEHNVDNKFWIRDAKLTPTGLSECAEVARTFPFHADVDLVVSSPLRRTIQTTVHSLFPILRRQGSDGTRKKVPFILHPAAQEVSGRACNLGSERAQLESVMRGWFSGAGKDGDETENTERIWNRCGLGEPGRVDFGLVGEGWCDKTGFSSPDPKAVEERAASLRRWLYQRPEKLIVLVTHGAFLHYFTQSWEGISAERGSAFKNCEWREYNFSDDSSSEAARIVETDASRKRRGVTADGQQEGDGSGETSREIEGGVAVREKGGVWRVRSSL</sequence>
<dbReference type="CDD" id="cd07067">
    <property type="entry name" value="HP_PGM_like"/>
    <property type="match status" value="1"/>
</dbReference>
<evidence type="ECO:0008006" key="4">
    <source>
        <dbReference type="Google" id="ProtNLM"/>
    </source>
</evidence>